<feature type="domain" description="DUF7578" evidence="5">
    <location>
        <begin position="215"/>
        <end position="279"/>
    </location>
</feature>
<dbReference type="Pfam" id="PF07999">
    <property type="entry name" value="RHSP"/>
    <property type="match status" value="1"/>
</dbReference>
<evidence type="ECO:0000313" key="7">
    <source>
        <dbReference type="Proteomes" id="UP000246078"/>
    </source>
</evidence>
<dbReference type="AlphaFoldDB" id="A0A2V2VV01"/>
<dbReference type="PANTHER" id="PTHR33129:SF3">
    <property type="entry name" value="HOT SPOT (RHS) PROTEIN, PUTATIVE-RELATED"/>
    <property type="match status" value="1"/>
</dbReference>
<gene>
    <name evidence="6" type="ORF">C3747_213g26</name>
</gene>
<evidence type="ECO:0000313" key="6">
    <source>
        <dbReference type="EMBL" id="PWU99944.1"/>
    </source>
</evidence>
<dbReference type="VEuPathDB" id="TriTrypDB:TCSYLVIO_008543"/>
<evidence type="ECO:0000259" key="3">
    <source>
        <dbReference type="Pfam" id="PF07999"/>
    </source>
</evidence>
<dbReference type="VEuPathDB" id="TriTrypDB:TcCLB.509735.120"/>
<feature type="region of interest" description="Disordered" evidence="2">
    <location>
        <begin position="1"/>
        <end position="27"/>
    </location>
</feature>
<proteinExistence type="predicted"/>
<comment type="caution">
    <text evidence="6">The sequence shown here is derived from an EMBL/GenBank/DDBJ whole genome shotgun (WGS) entry which is preliminary data.</text>
</comment>
<feature type="domain" description="Retrotransposon hot spot protein,C-terminal" evidence="3">
    <location>
        <begin position="622"/>
        <end position="916"/>
    </location>
</feature>
<dbReference type="Pfam" id="PF20445">
    <property type="entry name" value="RHS_N"/>
    <property type="match status" value="1"/>
</dbReference>
<dbReference type="VEuPathDB" id="TriTrypDB:C4B63_180g10"/>
<dbReference type="VEuPathDB" id="TriTrypDB:BCY84_09911"/>
<sequence>MPPKQNRVQGGNAKSRASAVPQGGRRRAIQEFEGKRDQPSATHIRAESQQPQWTTYSYIKDILLERSTLSYKMRLNEFIRSYLGEEWVVERDGSVVMEAFVLGPTVFIQNQQLLELIFNLAAYQELKRELEERKILWEAVYKLHHEGLYFLDQWRDYEGKDTVAPLARRKLNRVLTQVLREERREAEERARRDKQQVMFNLFAKIEDLLFRGRVRVMKIKLNDFLTLEMEGRGILRANRNVLLRDFISDPTRYIPDAGVLGEIQAADAYAGMEGAVRDEMGLEEDVRKLHHKGVFFLEQWRDYKGKDTVTPVARRKLNAAISHVLREERREVEERREAKERARHEAEERREVEERTVRQQKVEMTVATTIKDVLFRGRVRVMDMQLNDFLVMELDGMGFLPANRNVLLRDFFICPTRYIRGTFSLRDIKACDRYKRMERAVRDEMDMEEDVRRLYEKGVDNLLKWSLAAEEVKANVHNLTKRLLDAAFIELMSSMAMSAPIKLEGLYESVYNARWHHVVEVPGGEGTGMYVREGEPQQSWTYNAVGETLERDDGAEQSGAARLKLMVLTSDKGWPYSWEEDESTRDCYVNCEVDRVWQIVKRDLTEWFSPDAGDYFKPKRRVLIGTPGIGKSMAAGSYLLYQLLHYDVEQLPMVAYFIGSQSFLFDKTTKTLSTYKGDPGIEDVVNIFSLRGVKGYIIYDATLACRQPPAGLPCRGWGMIVVTPPDKNEYERWTKKMDATAIVANCPEENDVRAMCIWMKRNWPLQEQAEYWKEVRGRMNNVGPILRFIFGKQAYDDRIKACQQAVDGSTASELERNLGIGCCYSSNDSDLSRKLVKAVRVRRGNSIESPLTVLISPHLERETLSRLESEMKQSDFIFFVLRFWDYVPPYLIERHAASAFLNEDFLRAIRLKIRELRPPGRREPHRCALKEHSDTSFTRKEVLPPPERLSDPVAMDHWVLYEPKVQNFPLVDGFFFVDSNPKTLVGLRMAAAGGHHTTTSTVRQFTECLAAYFDGWEELSRDMSWEMIYVQHADSTPMTGWQGCDVVDSNNVSRAENREIAAFWEEEVRQYIAAISSDDARRNEAL</sequence>
<dbReference type="VEuPathDB" id="TriTrypDB:TCSYLVIO_007693"/>
<dbReference type="InterPro" id="IPR006518">
    <property type="entry name" value="Trypano_RHS"/>
</dbReference>
<dbReference type="VEuPathDB" id="TriTrypDB:TCDM_10720"/>
<evidence type="ECO:0000259" key="4">
    <source>
        <dbReference type="Pfam" id="PF20445"/>
    </source>
</evidence>
<dbReference type="VEuPathDB" id="TriTrypDB:TcCL_NonESM10219"/>
<dbReference type="InterPro" id="IPR056000">
    <property type="entry name" value="DUF7578"/>
</dbReference>
<dbReference type="InterPro" id="IPR046836">
    <property type="entry name" value="RHS_C"/>
</dbReference>
<evidence type="ECO:0000259" key="5">
    <source>
        <dbReference type="Pfam" id="PF24466"/>
    </source>
</evidence>
<reference evidence="6 7" key="1">
    <citation type="journal article" date="2018" name="Microb. Genom.">
        <title>Expanding an expanded genome: long-read sequencing of Trypanosoma cruzi.</title>
        <authorList>
            <person name="Berna L."/>
            <person name="Rodriguez M."/>
            <person name="Chiribao M.L."/>
            <person name="Parodi-Talice A."/>
            <person name="Pita S."/>
            <person name="Rijo G."/>
            <person name="Alvarez-Valin F."/>
            <person name="Robello C."/>
        </authorList>
    </citation>
    <scope>NUCLEOTIDE SEQUENCE [LARGE SCALE GENOMIC DNA]</scope>
    <source>
        <strain evidence="6 7">TCC</strain>
    </source>
</reference>
<dbReference type="Proteomes" id="UP000246078">
    <property type="component" value="Unassembled WGS sequence"/>
</dbReference>
<dbReference type="VEuPathDB" id="TriTrypDB:Tc_MARK_7362"/>
<dbReference type="NCBIfam" id="TIGR01631">
    <property type="entry name" value="Trypano_RHS"/>
    <property type="match status" value="1"/>
</dbReference>
<dbReference type="VEuPathDB" id="TriTrypDB:TCDM_09109"/>
<dbReference type="VEuPathDB" id="TriTrypDB:TcYC6_0146690"/>
<dbReference type="VEuPathDB" id="TriTrypDB:C3747_213g26"/>
<dbReference type="VEuPathDB" id="TriTrypDB:TcBrA4_0156860"/>
<feature type="domain" description="Retrotransposon hot spot protein N-terminal" evidence="4">
    <location>
        <begin position="507"/>
        <end position="612"/>
    </location>
</feature>
<protein>
    <submittedName>
        <fullName evidence="6">Putative retrotransposon hot spot (RHS) protein</fullName>
    </submittedName>
</protein>
<feature type="domain" description="DUF7578" evidence="5">
    <location>
        <begin position="380"/>
        <end position="444"/>
    </location>
</feature>
<feature type="domain" description="DUF7578" evidence="5">
    <location>
        <begin position="72"/>
        <end position="132"/>
    </location>
</feature>
<dbReference type="VEuPathDB" id="TriTrypDB:ECC02_011051"/>
<dbReference type="InterPro" id="IPR052980">
    <property type="entry name" value="Crinkler_effector"/>
</dbReference>
<dbReference type="VEuPathDB" id="TriTrypDB:Tc_MARK_4051"/>
<feature type="coiled-coil region" evidence="1">
    <location>
        <begin position="322"/>
        <end position="363"/>
    </location>
</feature>
<name>A0A2V2VV01_TRYCR</name>
<dbReference type="VEuPathDB" id="TriTrypDB:TcCLB.507691.50"/>
<dbReference type="VEuPathDB" id="TriTrypDB:TcCLB.509219.20"/>
<dbReference type="VEuPathDB" id="TriTrypDB:C4B63_91g83"/>
<dbReference type="InterPro" id="IPR046835">
    <property type="entry name" value="RHS_N"/>
</dbReference>
<dbReference type="VEuPathDB" id="TriTrypDB:TcCL_Unassigned01989"/>
<dbReference type="PANTHER" id="PTHR33129">
    <property type="entry name" value="PROTEIN KINASE DOMAIN-CONTAINING PROTEIN-RELATED"/>
    <property type="match status" value="1"/>
</dbReference>
<organism evidence="6 7">
    <name type="scientific">Trypanosoma cruzi</name>
    <dbReference type="NCBI Taxonomy" id="5693"/>
    <lineage>
        <taxon>Eukaryota</taxon>
        <taxon>Discoba</taxon>
        <taxon>Euglenozoa</taxon>
        <taxon>Kinetoplastea</taxon>
        <taxon>Metakinetoplastina</taxon>
        <taxon>Trypanosomatida</taxon>
        <taxon>Trypanosomatidae</taxon>
        <taxon>Trypanosoma</taxon>
        <taxon>Schizotrypanum</taxon>
    </lineage>
</organism>
<accession>A0A2V2VV01</accession>
<dbReference type="VEuPathDB" id="TriTrypDB:TcG_08550"/>
<keyword evidence="1" id="KW-0175">Coiled coil</keyword>
<evidence type="ECO:0000256" key="2">
    <source>
        <dbReference type="SAM" id="MobiDB-lite"/>
    </source>
</evidence>
<dbReference type="EMBL" id="PRFC01000213">
    <property type="protein sequence ID" value="PWU99944.1"/>
    <property type="molecule type" value="Genomic_DNA"/>
</dbReference>
<dbReference type="Pfam" id="PF24466">
    <property type="entry name" value="DUF7578"/>
    <property type="match status" value="3"/>
</dbReference>
<evidence type="ECO:0000256" key="1">
    <source>
        <dbReference type="SAM" id="Coils"/>
    </source>
</evidence>